<reference evidence="3" key="1">
    <citation type="submission" date="2018-08" db="EMBL/GenBank/DDBJ databases">
        <authorList>
            <person name="Kim S.-J."/>
            <person name="Jung G.-Y."/>
        </authorList>
    </citation>
    <scope>NUCLEOTIDE SEQUENCE [LARGE SCALE GENOMIC DNA]</scope>
    <source>
        <strain evidence="3">GY_G</strain>
    </source>
</reference>
<dbReference type="RefSeq" id="WP_115549810.1">
    <property type="nucleotide sequence ID" value="NZ_QRGP01000002.1"/>
</dbReference>
<dbReference type="Pfam" id="PF12146">
    <property type="entry name" value="Hydrolase_4"/>
    <property type="match status" value="1"/>
</dbReference>
<dbReference type="Gene3D" id="3.40.50.1820">
    <property type="entry name" value="alpha/beta hydrolase"/>
    <property type="match status" value="1"/>
</dbReference>
<comment type="caution">
    <text evidence="2">The sequence shown here is derived from an EMBL/GenBank/DDBJ whole genome shotgun (WGS) entry which is preliminary data.</text>
</comment>
<dbReference type="InterPro" id="IPR029058">
    <property type="entry name" value="AB_hydrolase_fold"/>
</dbReference>
<dbReference type="InterPro" id="IPR017531">
    <property type="entry name" value="Hydrolase-1_PEP"/>
</dbReference>
<evidence type="ECO:0000313" key="3">
    <source>
        <dbReference type="Proteomes" id="UP000263833"/>
    </source>
</evidence>
<sequence>MRRLTGFDCEGAWCAASLDEGDKTAGLLIVSGGNEIRSGAHAGQAALAAHVAALGYPVFRYDRRGIGESEGDNCGFESSAADIAAAVTAFRAQVLHLQHIVAFGNCDAASALALFHQGLPIDRLVLANPWVIETQTDADAPTPPSPAAIRARYWQRLKNPRSLGDLLTGKINLRKLASGIKAAAQNEKPRVLADRLAKALANSSVPATIVLARRDTTAMAFHSAWQSDSFDAVRARDKVTLETFDSASHSFADSDSKLWLCQIIRNALEPTNG</sequence>
<gene>
    <name evidence="2" type="ORF">DXH95_12215</name>
</gene>
<dbReference type="SUPFAM" id="SSF53474">
    <property type="entry name" value="alpha/beta-Hydrolases"/>
    <property type="match status" value="1"/>
</dbReference>
<dbReference type="GO" id="GO:0016787">
    <property type="term" value="F:hydrolase activity"/>
    <property type="evidence" value="ECO:0007669"/>
    <property type="project" value="UniProtKB-KW"/>
</dbReference>
<feature type="domain" description="Serine aminopeptidase S33" evidence="1">
    <location>
        <begin position="41"/>
        <end position="174"/>
    </location>
</feature>
<dbReference type="Proteomes" id="UP000263833">
    <property type="component" value="Unassembled WGS sequence"/>
</dbReference>
<name>A0A371B553_9SPHN</name>
<dbReference type="InterPro" id="IPR022742">
    <property type="entry name" value="Hydrolase_4"/>
</dbReference>
<accession>A0A371B553</accession>
<dbReference type="NCBIfam" id="TIGR03100">
    <property type="entry name" value="hydr1_PEP"/>
    <property type="match status" value="1"/>
</dbReference>
<dbReference type="OrthoDB" id="249225at2"/>
<dbReference type="EMBL" id="QRGP01000002">
    <property type="protein sequence ID" value="RDV02709.1"/>
    <property type="molecule type" value="Genomic_DNA"/>
</dbReference>
<evidence type="ECO:0000313" key="2">
    <source>
        <dbReference type="EMBL" id="RDV02709.1"/>
    </source>
</evidence>
<keyword evidence="2" id="KW-0378">Hydrolase</keyword>
<organism evidence="2 3">
    <name type="scientific">Sphingorhabdus pulchriflava</name>
    <dbReference type="NCBI Taxonomy" id="2292257"/>
    <lineage>
        <taxon>Bacteria</taxon>
        <taxon>Pseudomonadati</taxon>
        <taxon>Pseudomonadota</taxon>
        <taxon>Alphaproteobacteria</taxon>
        <taxon>Sphingomonadales</taxon>
        <taxon>Sphingomonadaceae</taxon>
        <taxon>Sphingorhabdus</taxon>
    </lineage>
</organism>
<protein>
    <submittedName>
        <fullName evidence="2">Hydrolase 1, exosortase A system-associated</fullName>
    </submittedName>
</protein>
<dbReference type="AlphaFoldDB" id="A0A371B553"/>
<evidence type="ECO:0000259" key="1">
    <source>
        <dbReference type="Pfam" id="PF12146"/>
    </source>
</evidence>
<proteinExistence type="predicted"/>
<keyword evidence="3" id="KW-1185">Reference proteome</keyword>